<proteinExistence type="predicted"/>
<feature type="domain" description="Phospholipid/glycerol acyltransferase" evidence="1">
    <location>
        <begin position="4"/>
        <end position="112"/>
    </location>
</feature>
<keyword evidence="3" id="KW-1185">Reference proteome</keyword>
<dbReference type="EMBL" id="AP027272">
    <property type="protein sequence ID" value="BDX05941.1"/>
    <property type="molecule type" value="Genomic_DNA"/>
</dbReference>
<dbReference type="Proteomes" id="UP001333710">
    <property type="component" value="Chromosome"/>
</dbReference>
<dbReference type="Pfam" id="PF01553">
    <property type="entry name" value="Acyltransferase"/>
    <property type="match status" value="1"/>
</dbReference>
<dbReference type="InterPro" id="IPR002123">
    <property type="entry name" value="Plipid/glycerol_acylTrfase"/>
</dbReference>
<sequence length="198" mass="22875">MQEVKLLVLLNHTSLFEPLFIRFAPWRLIWLLAYKLVIPGADITMRRPMAGRILKALMPGCIPITRKNDHSWIHFLSQVNEQKITAILPEGRMKRRNGLDKFGKPMSVRGGVADILECLDEGKILFVYSGGLHHIQAPGDKWPNLFKTLRANMELVNIKDYKRQFSVKTDDLMARHNAFKIRVIEDMNRRLSECVPQS</sequence>
<name>A0AA48KNV3_9ALTE</name>
<gene>
    <name evidence="2" type="ORF">MACH26_14620</name>
</gene>
<accession>A0AA48KNV3</accession>
<reference evidence="2" key="1">
    <citation type="submission" date="2023-01" db="EMBL/GenBank/DDBJ databases">
        <title>Complete genome sequence of Planctobacterium marinum strain Dej080120_11.</title>
        <authorList>
            <person name="Ueki S."/>
            <person name="Maruyama F."/>
        </authorList>
    </citation>
    <scope>NUCLEOTIDE SEQUENCE</scope>
    <source>
        <strain evidence="2">Dej080120_11</strain>
    </source>
</reference>
<dbReference type="KEGG" id="pmaw:MACH26_14620"/>
<organism evidence="2 3">
    <name type="scientific">Planctobacterium marinum</name>
    <dbReference type="NCBI Taxonomy" id="1631968"/>
    <lineage>
        <taxon>Bacteria</taxon>
        <taxon>Pseudomonadati</taxon>
        <taxon>Pseudomonadota</taxon>
        <taxon>Gammaproteobacteria</taxon>
        <taxon>Alteromonadales</taxon>
        <taxon>Alteromonadaceae</taxon>
        <taxon>Planctobacterium</taxon>
    </lineage>
</organism>
<evidence type="ECO:0000313" key="2">
    <source>
        <dbReference type="EMBL" id="BDX05941.1"/>
    </source>
</evidence>
<dbReference type="AlphaFoldDB" id="A0AA48KNV3"/>
<evidence type="ECO:0000259" key="1">
    <source>
        <dbReference type="Pfam" id="PF01553"/>
    </source>
</evidence>
<dbReference type="GO" id="GO:0016746">
    <property type="term" value="F:acyltransferase activity"/>
    <property type="evidence" value="ECO:0007669"/>
    <property type="project" value="InterPro"/>
</dbReference>
<evidence type="ECO:0000313" key="3">
    <source>
        <dbReference type="Proteomes" id="UP001333710"/>
    </source>
</evidence>
<protein>
    <recommendedName>
        <fullName evidence="1">Phospholipid/glycerol acyltransferase domain-containing protein</fullName>
    </recommendedName>
</protein>